<protein>
    <recommendedName>
        <fullName evidence="4">Ig-like domain-containing protein</fullName>
    </recommendedName>
</protein>
<organism evidence="2 3">
    <name type="scientific">Colletotrichum chrysophilum</name>
    <dbReference type="NCBI Taxonomy" id="1836956"/>
    <lineage>
        <taxon>Eukaryota</taxon>
        <taxon>Fungi</taxon>
        <taxon>Dikarya</taxon>
        <taxon>Ascomycota</taxon>
        <taxon>Pezizomycotina</taxon>
        <taxon>Sordariomycetes</taxon>
        <taxon>Hypocreomycetidae</taxon>
        <taxon>Glomerellales</taxon>
        <taxon>Glomerellaceae</taxon>
        <taxon>Colletotrichum</taxon>
        <taxon>Colletotrichum gloeosporioides species complex</taxon>
    </lineage>
</organism>
<comment type="caution">
    <text evidence="2">The sequence shown here is derived from an EMBL/GenBank/DDBJ whole genome shotgun (WGS) entry which is preliminary data.</text>
</comment>
<dbReference type="Proteomes" id="UP001243330">
    <property type="component" value="Unassembled WGS sequence"/>
</dbReference>
<name>A0AAD9B0G3_9PEZI</name>
<keyword evidence="3" id="KW-1185">Reference proteome</keyword>
<proteinExistence type="predicted"/>
<evidence type="ECO:0000313" key="3">
    <source>
        <dbReference type="Proteomes" id="UP001243330"/>
    </source>
</evidence>
<evidence type="ECO:0008006" key="4">
    <source>
        <dbReference type="Google" id="ProtNLM"/>
    </source>
</evidence>
<feature type="signal peptide" evidence="1">
    <location>
        <begin position="1"/>
        <end position="19"/>
    </location>
</feature>
<gene>
    <name evidence="2" type="ORF">CCHR01_01289</name>
</gene>
<evidence type="ECO:0000256" key="1">
    <source>
        <dbReference type="SAM" id="SignalP"/>
    </source>
</evidence>
<reference evidence="2" key="1">
    <citation type="submission" date="2023-01" db="EMBL/GenBank/DDBJ databases">
        <title>Colletotrichum chrysophilum M932 genome sequence.</title>
        <authorList>
            <person name="Baroncelli R."/>
        </authorList>
    </citation>
    <scope>NUCLEOTIDE SEQUENCE</scope>
    <source>
        <strain evidence="2">M932</strain>
    </source>
</reference>
<evidence type="ECO:0000313" key="2">
    <source>
        <dbReference type="EMBL" id="KAK1856075.1"/>
    </source>
</evidence>
<sequence>MKYLSAIMTTASLLSSALAAPALSRRDEPQLQQVQVVYQECDTATSVEVFSSGTVVAEACSNTLDTGSFAALPITFAVDRTGAGTVTVGSTTYKIHEKKEVSGGIVCGRLFDGGESVVSCDIEVQAGMGFQSLSRRHECIPDGETTMARALRIRNPEQELQARYLAPIPFLTSSETDTNSEKREIGKRQGCYPQKWTELVGDGNPHQNYYHSQITVCSLRTISNSGAHTNKTQENNECGLATCSTGTETSKSVSVGWSVETGGSISEWITGGFSVSVSWSAAVSQGCETEPGNTVCQWYRTAHTAYTVRAGTTNTCSFIRSLSDPMVLRSPNTNNAGGGYYCVVGAQFCRSLGSAYWDFNGRAGGP</sequence>
<dbReference type="AlphaFoldDB" id="A0AAD9B0G3"/>
<dbReference type="EMBL" id="JAQOWY010000013">
    <property type="protein sequence ID" value="KAK1856075.1"/>
    <property type="molecule type" value="Genomic_DNA"/>
</dbReference>
<keyword evidence="1" id="KW-0732">Signal</keyword>
<accession>A0AAD9B0G3</accession>
<feature type="chain" id="PRO_5042163709" description="Ig-like domain-containing protein" evidence="1">
    <location>
        <begin position="20"/>
        <end position="366"/>
    </location>
</feature>